<dbReference type="OrthoDB" id="3220769at2759"/>
<evidence type="ECO:0000313" key="3">
    <source>
        <dbReference type="Proteomes" id="UP001056384"/>
    </source>
</evidence>
<keyword evidence="3" id="KW-1185">Reference proteome</keyword>
<feature type="transmembrane region" description="Helical" evidence="1">
    <location>
        <begin position="404"/>
        <end position="427"/>
    </location>
</feature>
<keyword evidence="1" id="KW-1133">Transmembrane helix</keyword>
<dbReference type="AlphaFoldDB" id="A0A9Q9EGC2"/>
<protein>
    <submittedName>
        <fullName evidence="2">Uncharacterized protein</fullName>
    </submittedName>
</protein>
<reference evidence="2" key="1">
    <citation type="submission" date="2022-06" db="EMBL/GenBank/DDBJ databases">
        <title>Complete genome sequences of two strains of the flax pathogen Septoria linicola.</title>
        <authorList>
            <person name="Lapalu N."/>
            <person name="Simon A."/>
            <person name="Demenou B."/>
            <person name="Paumier D."/>
            <person name="Guillot M.-P."/>
            <person name="Gout L."/>
            <person name="Valade R."/>
        </authorList>
    </citation>
    <scope>NUCLEOTIDE SEQUENCE</scope>
    <source>
        <strain evidence="2">SE15195</strain>
    </source>
</reference>
<accession>A0A9Q9EGC2</accession>
<evidence type="ECO:0000256" key="1">
    <source>
        <dbReference type="SAM" id="Phobius"/>
    </source>
</evidence>
<proteinExistence type="predicted"/>
<keyword evidence="1" id="KW-0472">Membrane</keyword>
<organism evidence="2 3">
    <name type="scientific">Septoria linicola</name>
    <dbReference type="NCBI Taxonomy" id="215465"/>
    <lineage>
        <taxon>Eukaryota</taxon>
        <taxon>Fungi</taxon>
        <taxon>Dikarya</taxon>
        <taxon>Ascomycota</taxon>
        <taxon>Pezizomycotina</taxon>
        <taxon>Dothideomycetes</taxon>
        <taxon>Dothideomycetidae</taxon>
        <taxon>Mycosphaerellales</taxon>
        <taxon>Mycosphaerellaceae</taxon>
        <taxon>Septoria</taxon>
    </lineage>
</organism>
<dbReference type="EMBL" id="CP099419">
    <property type="protein sequence ID" value="USW49830.1"/>
    <property type="molecule type" value="Genomic_DNA"/>
</dbReference>
<keyword evidence="1" id="KW-0812">Transmembrane</keyword>
<name>A0A9Q9EGC2_9PEZI</name>
<gene>
    <name evidence="2" type="ORF">Slin15195_G031490</name>
</gene>
<feature type="transmembrane region" description="Helical" evidence="1">
    <location>
        <begin position="22"/>
        <end position="44"/>
    </location>
</feature>
<dbReference type="Proteomes" id="UP001056384">
    <property type="component" value="Chromosome 2"/>
</dbReference>
<evidence type="ECO:0000313" key="2">
    <source>
        <dbReference type="EMBL" id="USW49830.1"/>
    </source>
</evidence>
<sequence>MRTRSGNSFFEYPLSRPFPSPVFTWIILTGGLVLAILFSFVAVASNAYELQSIYTTDPNITESNKRWFQKQPFSWLSRMETKCQPALITVGSQYLTSSRGFVHTLDSLRRGDYNTNDYEVLSSTAYKNVTLRDCEVSEIVISLTRRDNSHQAKNFWAWGATTARATTSCTIQSAGQAVFANFGVELLPVEQAPRIIESFLIQNATGNVNMWYGIQIAMSWYGLIATGMGWSVPESQVGSSWGAGSVTLTRNANESDYKKRTFFSADITISNDAGGLSYMHAQDGPRNNTVQDWSDQWDEGRYKLPNISISVDAFGKSFYSLLLSDFGVSNNSNAISTTDGIKYLQSIVDTDLSGATDGDNKGTIVQRYKADQRPETPRLNTPAQTTLFAQYLCSAPRSKGGVSIFFGVLLADIVFLSACWSIFVWIATTYVVPRLPSPGNTCQNYLAGAGSSNAVTSDRTAEMESQELLPIATNDRLSTRSVDPLIRQHSEVV</sequence>